<reference evidence="2" key="1">
    <citation type="journal article" date="2019" name="bioRxiv">
        <title>The Genome of the Zebra Mussel, Dreissena polymorpha: A Resource for Invasive Species Research.</title>
        <authorList>
            <person name="McCartney M.A."/>
            <person name="Auch B."/>
            <person name="Kono T."/>
            <person name="Mallez S."/>
            <person name="Zhang Y."/>
            <person name="Obille A."/>
            <person name="Becker A."/>
            <person name="Abrahante J.E."/>
            <person name="Garbe J."/>
            <person name="Badalamenti J.P."/>
            <person name="Herman A."/>
            <person name="Mangelson H."/>
            <person name="Liachko I."/>
            <person name="Sullivan S."/>
            <person name="Sone E.D."/>
            <person name="Koren S."/>
            <person name="Silverstein K.A.T."/>
            <person name="Beckman K.B."/>
            <person name="Gohl D.M."/>
        </authorList>
    </citation>
    <scope>NUCLEOTIDE SEQUENCE</scope>
    <source>
        <strain evidence="2">Duluth1</strain>
        <tissue evidence="2">Whole animal</tissue>
    </source>
</reference>
<comment type="caution">
    <text evidence="2">The sequence shown here is derived from an EMBL/GenBank/DDBJ whole genome shotgun (WGS) entry which is preliminary data.</text>
</comment>
<evidence type="ECO:0000313" key="2">
    <source>
        <dbReference type="EMBL" id="KAH3838020.1"/>
    </source>
</evidence>
<reference evidence="2" key="2">
    <citation type="submission" date="2020-11" db="EMBL/GenBank/DDBJ databases">
        <authorList>
            <person name="McCartney M.A."/>
            <person name="Auch B."/>
            <person name="Kono T."/>
            <person name="Mallez S."/>
            <person name="Becker A."/>
            <person name="Gohl D.M."/>
            <person name="Silverstein K.A.T."/>
            <person name="Koren S."/>
            <person name="Bechman K.B."/>
            <person name="Herman A."/>
            <person name="Abrahante J.E."/>
            <person name="Garbe J."/>
        </authorList>
    </citation>
    <scope>NUCLEOTIDE SEQUENCE</scope>
    <source>
        <strain evidence="2">Duluth1</strain>
        <tissue evidence="2">Whole animal</tissue>
    </source>
</reference>
<feature type="region of interest" description="Disordered" evidence="1">
    <location>
        <begin position="1"/>
        <end position="29"/>
    </location>
</feature>
<keyword evidence="3" id="KW-1185">Reference proteome</keyword>
<evidence type="ECO:0000313" key="3">
    <source>
        <dbReference type="Proteomes" id="UP000828390"/>
    </source>
</evidence>
<name>A0A9D4QPW5_DREPO</name>
<proteinExistence type="predicted"/>
<sequence length="76" mass="8350">MVSVPLLERSLGPPNTPSTGSTQETDSRAFNRRVKAKSGIVDASLCLAQLERRERVSYVVGTTYFPRASKLLPRVS</sequence>
<dbReference type="Proteomes" id="UP000828390">
    <property type="component" value="Unassembled WGS sequence"/>
</dbReference>
<dbReference type="AlphaFoldDB" id="A0A9D4QPW5"/>
<evidence type="ECO:0000256" key="1">
    <source>
        <dbReference type="SAM" id="MobiDB-lite"/>
    </source>
</evidence>
<dbReference type="EMBL" id="JAIWYP010000004">
    <property type="protein sequence ID" value="KAH3838020.1"/>
    <property type="molecule type" value="Genomic_DNA"/>
</dbReference>
<organism evidence="2 3">
    <name type="scientific">Dreissena polymorpha</name>
    <name type="common">Zebra mussel</name>
    <name type="synonym">Mytilus polymorpha</name>
    <dbReference type="NCBI Taxonomy" id="45954"/>
    <lineage>
        <taxon>Eukaryota</taxon>
        <taxon>Metazoa</taxon>
        <taxon>Spiralia</taxon>
        <taxon>Lophotrochozoa</taxon>
        <taxon>Mollusca</taxon>
        <taxon>Bivalvia</taxon>
        <taxon>Autobranchia</taxon>
        <taxon>Heteroconchia</taxon>
        <taxon>Euheterodonta</taxon>
        <taxon>Imparidentia</taxon>
        <taxon>Neoheterodontei</taxon>
        <taxon>Myida</taxon>
        <taxon>Dreissenoidea</taxon>
        <taxon>Dreissenidae</taxon>
        <taxon>Dreissena</taxon>
    </lineage>
</organism>
<gene>
    <name evidence="2" type="ORF">DPMN_111425</name>
</gene>
<protein>
    <submittedName>
        <fullName evidence="2">Uncharacterized protein</fullName>
    </submittedName>
</protein>
<accession>A0A9D4QPW5</accession>